<gene>
    <name evidence="3" type="ORF">OVN18_04435</name>
</gene>
<dbReference type="Proteomes" id="UP001164706">
    <property type="component" value="Chromosome"/>
</dbReference>
<evidence type="ECO:0000256" key="2">
    <source>
        <dbReference type="SAM" id="Phobius"/>
    </source>
</evidence>
<feature type="region of interest" description="Disordered" evidence="1">
    <location>
        <begin position="1"/>
        <end position="33"/>
    </location>
</feature>
<evidence type="ECO:0000256" key="1">
    <source>
        <dbReference type="SAM" id="MobiDB-lite"/>
    </source>
</evidence>
<feature type="compositionally biased region" description="Basic and acidic residues" evidence="1">
    <location>
        <begin position="14"/>
        <end position="33"/>
    </location>
</feature>
<keyword evidence="2" id="KW-0472">Membrane</keyword>
<evidence type="ECO:0000313" key="4">
    <source>
        <dbReference type="Proteomes" id="UP001164706"/>
    </source>
</evidence>
<feature type="transmembrane region" description="Helical" evidence="2">
    <location>
        <begin position="76"/>
        <end position="96"/>
    </location>
</feature>
<name>A0A9E8MNK4_9MICO</name>
<evidence type="ECO:0000313" key="3">
    <source>
        <dbReference type="EMBL" id="WAB82262.1"/>
    </source>
</evidence>
<organism evidence="3 4">
    <name type="scientific">Microcella daejeonensis</name>
    <dbReference type="NCBI Taxonomy" id="2994971"/>
    <lineage>
        <taxon>Bacteria</taxon>
        <taxon>Bacillati</taxon>
        <taxon>Actinomycetota</taxon>
        <taxon>Actinomycetes</taxon>
        <taxon>Micrococcales</taxon>
        <taxon>Microbacteriaceae</taxon>
        <taxon>Microcella</taxon>
    </lineage>
</organism>
<proteinExistence type="predicted"/>
<protein>
    <submittedName>
        <fullName evidence="3">Uncharacterized protein</fullName>
    </submittedName>
</protein>
<dbReference type="AlphaFoldDB" id="A0A9E8MNK4"/>
<sequence length="166" mass="17134">MSIPYPDDDDEGDPDRVRPSWQPDPERPGYERWFDGTDLIGRAEKEPGPFSAFSPAVTRSLRPGPNRDARLARGSILAVLAGFVLQQFAAAGALPVPGLEPIGVVLLTLVISASAAVVTAVLAARGLRRAPQLGGRGISSLALGVAIVLGLAPVLLLVAIAVGGGL</sequence>
<dbReference type="EMBL" id="CP113089">
    <property type="protein sequence ID" value="WAB82262.1"/>
    <property type="molecule type" value="Genomic_DNA"/>
</dbReference>
<keyword evidence="2" id="KW-0812">Transmembrane</keyword>
<feature type="transmembrane region" description="Helical" evidence="2">
    <location>
        <begin position="102"/>
        <end position="127"/>
    </location>
</feature>
<accession>A0A9E8MNK4</accession>
<keyword evidence="2" id="KW-1133">Transmembrane helix</keyword>
<feature type="transmembrane region" description="Helical" evidence="2">
    <location>
        <begin position="139"/>
        <end position="162"/>
    </location>
</feature>
<feature type="compositionally biased region" description="Acidic residues" evidence="1">
    <location>
        <begin position="1"/>
        <end position="13"/>
    </location>
</feature>
<reference evidence="3" key="1">
    <citation type="submission" date="2022-11" db="EMBL/GenBank/DDBJ databases">
        <title>Description of Microcella daejonensis nov. sp, isolated from riverside soil.</title>
        <authorList>
            <person name="Molina K.M."/>
            <person name="Kim S.B."/>
        </authorList>
    </citation>
    <scope>NUCLEOTIDE SEQUENCE</scope>
    <source>
        <strain evidence="3">MMS21-STM12</strain>
    </source>
</reference>
<keyword evidence="4" id="KW-1185">Reference proteome</keyword>
<dbReference type="RefSeq" id="WP_267738384.1">
    <property type="nucleotide sequence ID" value="NZ_CP113089.1"/>
</dbReference>
<dbReference type="KEGG" id="mdb:OVN18_04435"/>